<dbReference type="Pfam" id="PF01643">
    <property type="entry name" value="Acyl-ACP_TE"/>
    <property type="match status" value="1"/>
</dbReference>
<keyword evidence="3 10" id="KW-0378">Hydrolase</keyword>
<dbReference type="Proteomes" id="UP000198564">
    <property type="component" value="Unassembled WGS sequence"/>
</dbReference>
<reference evidence="11" key="1">
    <citation type="submission" date="2016-10" db="EMBL/GenBank/DDBJ databases">
        <authorList>
            <person name="Varghese N."/>
            <person name="Submissions S."/>
        </authorList>
    </citation>
    <scope>NUCLEOTIDE SEQUENCE [LARGE SCALE GENOMIC DNA]</scope>
    <source>
        <strain evidence="11">DSM 25751</strain>
    </source>
</reference>
<evidence type="ECO:0000256" key="5">
    <source>
        <dbReference type="ARBA" id="ARBA00022946"/>
    </source>
</evidence>
<evidence type="ECO:0000256" key="1">
    <source>
        <dbReference type="ARBA" id="ARBA00006500"/>
    </source>
</evidence>
<keyword evidence="7" id="KW-0275">Fatty acid biosynthesis</keyword>
<evidence type="ECO:0000256" key="7">
    <source>
        <dbReference type="ARBA" id="ARBA00023160"/>
    </source>
</evidence>
<evidence type="ECO:0000256" key="6">
    <source>
        <dbReference type="ARBA" id="ARBA00023098"/>
    </source>
</evidence>
<keyword evidence="5" id="KW-0809">Transit peptide</keyword>
<dbReference type="RefSeq" id="WP_091636346.1">
    <property type="nucleotide sequence ID" value="NZ_FNYW01000044.1"/>
</dbReference>
<dbReference type="Gene3D" id="3.10.129.10">
    <property type="entry name" value="Hotdog Thioesterase"/>
    <property type="match status" value="1"/>
</dbReference>
<dbReference type="SUPFAM" id="SSF54637">
    <property type="entry name" value="Thioesterase/thiol ester dehydrase-isomerase"/>
    <property type="match status" value="2"/>
</dbReference>
<evidence type="ECO:0000256" key="3">
    <source>
        <dbReference type="ARBA" id="ARBA00022801"/>
    </source>
</evidence>
<dbReference type="InterPro" id="IPR029069">
    <property type="entry name" value="HotDog_dom_sf"/>
</dbReference>
<dbReference type="Pfam" id="PF20791">
    <property type="entry name" value="Acyl-ACP_TE_C"/>
    <property type="match status" value="1"/>
</dbReference>
<organism evidence="10 11">
    <name type="scientific">Alkalibacterium gilvum</name>
    <dbReference type="NCBI Taxonomy" id="1130080"/>
    <lineage>
        <taxon>Bacteria</taxon>
        <taxon>Bacillati</taxon>
        <taxon>Bacillota</taxon>
        <taxon>Bacilli</taxon>
        <taxon>Lactobacillales</taxon>
        <taxon>Carnobacteriaceae</taxon>
        <taxon>Alkalibacterium</taxon>
    </lineage>
</organism>
<keyword evidence="6" id="KW-0443">Lipid metabolism</keyword>
<dbReference type="InterPro" id="IPR049427">
    <property type="entry name" value="Acyl-ACP_TE_C"/>
</dbReference>
<evidence type="ECO:0000256" key="2">
    <source>
        <dbReference type="ARBA" id="ARBA00022516"/>
    </source>
</evidence>
<dbReference type="STRING" id="1130080.SAMN04488113_1449"/>
<keyword evidence="4" id="KW-0276">Fatty acid metabolism</keyword>
<evidence type="ECO:0000313" key="10">
    <source>
        <dbReference type="EMBL" id="SEI99253.1"/>
    </source>
</evidence>
<dbReference type="InterPro" id="IPR002864">
    <property type="entry name" value="Acyl-ACP_thioesterase_NHD"/>
</dbReference>
<gene>
    <name evidence="10" type="ORF">SAMN04488113_1449</name>
</gene>
<feature type="domain" description="Acyl-ACP thioesterase-like C-terminal" evidence="9">
    <location>
        <begin position="150"/>
        <end position="244"/>
    </location>
</feature>
<dbReference type="GO" id="GO:0016297">
    <property type="term" value="F:fatty acyl-[ACP] hydrolase activity"/>
    <property type="evidence" value="ECO:0007669"/>
    <property type="project" value="InterPro"/>
</dbReference>
<dbReference type="OrthoDB" id="9801517at2"/>
<dbReference type="EMBL" id="FNYW01000044">
    <property type="protein sequence ID" value="SEI99253.1"/>
    <property type="molecule type" value="Genomic_DNA"/>
</dbReference>
<comment type="similarity">
    <text evidence="1">Belongs to the acyl-ACP thioesterase family.</text>
</comment>
<evidence type="ECO:0000259" key="9">
    <source>
        <dbReference type="Pfam" id="PF20791"/>
    </source>
</evidence>
<dbReference type="PANTHER" id="PTHR31727:SF6">
    <property type="entry name" value="OLEOYL-ACYL CARRIER PROTEIN THIOESTERASE 1, CHLOROPLASTIC"/>
    <property type="match status" value="1"/>
</dbReference>
<dbReference type="PANTHER" id="PTHR31727">
    <property type="entry name" value="OLEOYL-ACYL CARRIER PROTEIN THIOESTERASE 1, CHLOROPLASTIC"/>
    <property type="match status" value="1"/>
</dbReference>
<proteinExistence type="inferred from homology"/>
<protein>
    <submittedName>
        <fullName evidence="10">Medium-chain acyl-[acyl-carrier-protein] hydrolase</fullName>
    </submittedName>
</protein>
<keyword evidence="11" id="KW-1185">Reference proteome</keyword>
<dbReference type="InterPro" id="IPR045023">
    <property type="entry name" value="FATA/B"/>
</dbReference>
<sequence length="257" mass="30554">MNHHYKQTQAIPYYLCDRNHQLTLSMLVNLLIEVSENHSAGLGREETYMNERGISWIILRYEFDIKRMPEAKEEIEIETFATEYNKLFTYRTFIVRDDKNNPLIEVKATFALMDYKSRKIVRIPAVVVEPYEALFSKRIRREIKPHEIDREQMSEKNYTVRYFDIDTNQHVNNSKYIEWLLDCLSPTFLTTHEINHGIITFDKEVKEGNEVTSRVSKRIDDKIQTDHRIDVDGISHAKATFKWTENIIKEFNNGNDQ</sequence>
<feature type="domain" description="Acyl-ACP thioesterase N-terminal hotdog" evidence="8">
    <location>
        <begin position="4"/>
        <end position="131"/>
    </location>
</feature>
<evidence type="ECO:0000259" key="8">
    <source>
        <dbReference type="Pfam" id="PF01643"/>
    </source>
</evidence>
<evidence type="ECO:0000256" key="4">
    <source>
        <dbReference type="ARBA" id="ARBA00022832"/>
    </source>
</evidence>
<dbReference type="CDD" id="cd00586">
    <property type="entry name" value="4HBT"/>
    <property type="match status" value="1"/>
</dbReference>
<keyword evidence="2" id="KW-0444">Lipid biosynthesis</keyword>
<dbReference type="AlphaFoldDB" id="A0A1H6V3T5"/>
<dbReference type="GO" id="GO:0000036">
    <property type="term" value="F:acyl carrier activity"/>
    <property type="evidence" value="ECO:0007669"/>
    <property type="project" value="TreeGrafter"/>
</dbReference>
<evidence type="ECO:0000313" key="11">
    <source>
        <dbReference type="Proteomes" id="UP000198564"/>
    </source>
</evidence>
<accession>A0A1H6V3T5</accession>
<name>A0A1H6V3T5_9LACT</name>